<dbReference type="KEGG" id="qsa:O6P43_031461"/>
<dbReference type="EMBL" id="JARAOO010000013">
    <property type="protein sequence ID" value="KAJ7946550.1"/>
    <property type="molecule type" value="Genomic_DNA"/>
</dbReference>
<gene>
    <name evidence="1" type="ORF">O6P43_031461</name>
</gene>
<sequence length="175" mass="19929">MIMAGESKFSKLGTDSFLLANSLLFRMETKKILNTCFIHCKKVHKVPGIPSNPQLLTPSNFTLTWNQVTSKKIQQCRLPSSIRPNNSNTSSHVNTNINVRQSKILPVRITEADLNKLQEWRCKLSRFRKVELSTVIPPLSWGLRWGFILINLPFPLFFDASLAATNFARSFTFSC</sequence>
<accession>A0AAD7KVG4</accession>
<reference evidence="1" key="1">
    <citation type="journal article" date="2023" name="Science">
        <title>Elucidation of the pathway for biosynthesis of saponin adjuvants from the soapbark tree.</title>
        <authorList>
            <person name="Reed J."/>
            <person name="Orme A."/>
            <person name="El-Demerdash A."/>
            <person name="Owen C."/>
            <person name="Martin L.B.B."/>
            <person name="Misra R.C."/>
            <person name="Kikuchi S."/>
            <person name="Rejzek M."/>
            <person name="Martin A.C."/>
            <person name="Harkess A."/>
            <person name="Leebens-Mack J."/>
            <person name="Louveau T."/>
            <person name="Stephenson M.J."/>
            <person name="Osbourn A."/>
        </authorList>
    </citation>
    <scope>NUCLEOTIDE SEQUENCE</scope>
    <source>
        <strain evidence="1">S10</strain>
    </source>
</reference>
<organism evidence="1 2">
    <name type="scientific">Quillaja saponaria</name>
    <name type="common">Soap bark tree</name>
    <dbReference type="NCBI Taxonomy" id="32244"/>
    <lineage>
        <taxon>Eukaryota</taxon>
        <taxon>Viridiplantae</taxon>
        <taxon>Streptophyta</taxon>
        <taxon>Embryophyta</taxon>
        <taxon>Tracheophyta</taxon>
        <taxon>Spermatophyta</taxon>
        <taxon>Magnoliopsida</taxon>
        <taxon>eudicotyledons</taxon>
        <taxon>Gunneridae</taxon>
        <taxon>Pentapetalae</taxon>
        <taxon>rosids</taxon>
        <taxon>fabids</taxon>
        <taxon>Fabales</taxon>
        <taxon>Quillajaceae</taxon>
        <taxon>Quillaja</taxon>
    </lineage>
</organism>
<comment type="caution">
    <text evidence="1">The sequence shown here is derived from an EMBL/GenBank/DDBJ whole genome shotgun (WGS) entry which is preliminary data.</text>
</comment>
<dbReference type="Proteomes" id="UP001163823">
    <property type="component" value="Chromosome 13"/>
</dbReference>
<protein>
    <submittedName>
        <fullName evidence="1">Uncharacterized protein</fullName>
    </submittedName>
</protein>
<evidence type="ECO:0000313" key="2">
    <source>
        <dbReference type="Proteomes" id="UP001163823"/>
    </source>
</evidence>
<name>A0AAD7KVG4_QUISA</name>
<evidence type="ECO:0000313" key="1">
    <source>
        <dbReference type="EMBL" id="KAJ7946550.1"/>
    </source>
</evidence>
<keyword evidence="2" id="KW-1185">Reference proteome</keyword>
<proteinExistence type="predicted"/>
<dbReference type="AlphaFoldDB" id="A0AAD7KVG4"/>